<comment type="subcellular location">
    <subcellularLocation>
        <location evidence="1">Cytoplasm</location>
        <location evidence="1">Cytosol</location>
    </subcellularLocation>
</comment>
<evidence type="ECO:0000256" key="2">
    <source>
        <dbReference type="ARBA" id="ARBA00022490"/>
    </source>
</evidence>
<reference evidence="8 9" key="1">
    <citation type="submission" date="2021-01" db="EMBL/GenBank/DDBJ databases">
        <title>Genomic Encyclopedia of Type Strains, Phase IV (KMG-IV): sequencing the most valuable type-strain genomes for metagenomic binning, comparative biology and taxonomic classification.</title>
        <authorList>
            <person name="Goeker M."/>
        </authorList>
    </citation>
    <scope>NUCLEOTIDE SEQUENCE [LARGE SCALE GENOMIC DNA]</scope>
    <source>
        <strain evidence="8 9">DSM 25879</strain>
    </source>
</reference>
<dbReference type="EMBL" id="JAFBED010000001">
    <property type="protein sequence ID" value="MBM7618356.1"/>
    <property type="molecule type" value="Genomic_DNA"/>
</dbReference>
<evidence type="ECO:0000256" key="4">
    <source>
        <dbReference type="ARBA" id="ARBA00023186"/>
    </source>
</evidence>
<name>A0ABS2NUN2_9BACI</name>
<comment type="function">
    <text evidence="5">May act as an export chaperone for the filament capping protein FliD.</text>
</comment>
<evidence type="ECO:0000256" key="7">
    <source>
        <dbReference type="ARBA" id="ARBA00093797"/>
    </source>
</evidence>
<comment type="similarity">
    <text evidence="6">Belongs to the bacillales FliT family.</text>
</comment>
<keyword evidence="4" id="KW-0143">Chaperone</keyword>
<protein>
    <recommendedName>
        <fullName evidence="7">Flagellar protein FliT</fullName>
    </recommendedName>
</protein>
<accession>A0ABS2NUN2</accession>
<gene>
    <name evidence="8" type="ORF">JOC95_000198</name>
</gene>
<dbReference type="InterPro" id="IPR008622">
    <property type="entry name" value="FliT"/>
</dbReference>
<comment type="caution">
    <text evidence="8">The sequence shown here is derived from an EMBL/GenBank/DDBJ whole genome shotgun (WGS) entry which is preliminary data.</text>
</comment>
<dbReference type="RefSeq" id="WP_204412584.1">
    <property type="nucleotide sequence ID" value="NZ_JAFBED010000001.1"/>
</dbReference>
<evidence type="ECO:0000313" key="9">
    <source>
        <dbReference type="Proteomes" id="UP000737402"/>
    </source>
</evidence>
<organism evidence="8 9">
    <name type="scientific">Sutcliffiella tianshenii</name>
    <dbReference type="NCBI Taxonomy" id="1463404"/>
    <lineage>
        <taxon>Bacteria</taxon>
        <taxon>Bacillati</taxon>
        <taxon>Bacillota</taxon>
        <taxon>Bacilli</taxon>
        <taxon>Bacillales</taxon>
        <taxon>Bacillaceae</taxon>
        <taxon>Sutcliffiella</taxon>
    </lineage>
</organism>
<evidence type="ECO:0000256" key="3">
    <source>
        <dbReference type="ARBA" id="ARBA00022795"/>
    </source>
</evidence>
<dbReference type="Pfam" id="PF05400">
    <property type="entry name" value="FliT"/>
    <property type="match status" value="1"/>
</dbReference>
<keyword evidence="9" id="KW-1185">Reference proteome</keyword>
<evidence type="ECO:0000256" key="5">
    <source>
        <dbReference type="ARBA" id="ARBA00093765"/>
    </source>
</evidence>
<sequence>MTVVEDLDKVTSHLLALLEKDLPAEEERDTYIAEIDKALQVREALLKKLSPPFTDSEQALGRKVADKSQRITPKLEAFQKQLKQEWGQIQQSKKTAKAYGQAYAGVSIDGMYYDKRN</sequence>
<dbReference type="Proteomes" id="UP000737402">
    <property type="component" value="Unassembled WGS sequence"/>
</dbReference>
<evidence type="ECO:0000313" key="8">
    <source>
        <dbReference type="EMBL" id="MBM7618356.1"/>
    </source>
</evidence>
<keyword evidence="3" id="KW-1005">Bacterial flagellum biogenesis</keyword>
<evidence type="ECO:0000256" key="6">
    <source>
        <dbReference type="ARBA" id="ARBA00093785"/>
    </source>
</evidence>
<proteinExistence type="inferred from homology"/>
<keyword evidence="2" id="KW-0963">Cytoplasm</keyword>
<evidence type="ECO:0000256" key="1">
    <source>
        <dbReference type="ARBA" id="ARBA00004514"/>
    </source>
</evidence>